<comment type="caution">
    <text evidence="1">The sequence shown here is derived from an EMBL/GenBank/DDBJ whole genome shotgun (WGS) entry which is preliminary data.</text>
</comment>
<sequence>MVHSRSEIVFRDASGMQHPFVPVKPQEAKSILAYNQIKFDLLEASEAFKKIQFYNEKNPDDASTMRHLFSSGIALYGRCITTSESRGIHLNPQQIQKLGNEQYEIYKEMEVLRHSHVAHAGKGRNATTVMILLNPIGKPKVIVGVKALDMNFDPTNKSIALKFSDHCLKLIEIVDRCISLAEKSLLKIYEKQNIEDLYRHAKGSFIVEQS</sequence>
<proteinExistence type="predicted"/>
<name>A0A2S9GSQ4_9BURK</name>
<reference evidence="1 2" key="1">
    <citation type="submission" date="2018-02" db="EMBL/GenBank/DDBJ databases">
        <title>Solimicrobium silvestre gen. nov., sp. nov., isolated from alpine forest soil.</title>
        <authorList>
            <person name="Margesin R."/>
            <person name="Albuquerque L."/>
            <person name="Zhang D.-C."/>
            <person name="Froufe H.J.C."/>
            <person name="Severino R."/>
            <person name="Roxo I."/>
            <person name="Egas C."/>
            <person name="Da Costa M.S."/>
        </authorList>
    </citation>
    <scope>NUCLEOTIDE SEQUENCE [LARGE SCALE GENOMIC DNA]</scope>
    <source>
        <strain evidence="1 2">S20-91</strain>
    </source>
</reference>
<evidence type="ECO:0000313" key="2">
    <source>
        <dbReference type="Proteomes" id="UP000237839"/>
    </source>
</evidence>
<keyword evidence="2" id="KW-1185">Reference proteome</keyword>
<dbReference type="AlphaFoldDB" id="A0A2S9GSQ4"/>
<evidence type="ECO:0000313" key="1">
    <source>
        <dbReference type="EMBL" id="PRC90752.1"/>
    </source>
</evidence>
<dbReference type="Proteomes" id="UP000237839">
    <property type="component" value="Unassembled WGS sequence"/>
</dbReference>
<dbReference type="EMBL" id="PUGF01000036">
    <property type="protein sequence ID" value="PRC90752.1"/>
    <property type="molecule type" value="Genomic_DNA"/>
</dbReference>
<organism evidence="1 2">
    <name type="scientific">Solimicrobium silvestre</name>
    <dbReference type="NCBI Taxonomy" id="2099400"/>
    <lineage>
        <taxon>Bacteria</taxon>
        <taxon>Pseudomonadati</taxon>
        <taxon>Pseudomonadota</taxon>
        <taxon>Betaproteobacteria</taxon>
        <taxon>Burkholderiales</taxon>
        <taxon>Oxalobacteraceae</taxon>
        <taxon>Solimicrobium</taxon>
    </lineage>
</organism>
<protein>
    <submittedName>
        <fullName evidence="1">Uncharacterized protein</fullName>
    </submittedName>
</protein>
<gene>
    <name evidence="1" type="ORF">S2091_4500</name>
</gene>
<accession>A0A2S9GSQ4</accession>